<reference evidence="4" key="1">
    <citation type="submission" date="2020-08" db="EMBL/GenBank/DDBJ databases">
        <title>Genome public.</title>
        <authorList>
            <person name="Liu C."/>
            <person name="Sun Q."/>
        </authorList>
    </citation>
    <scope>NUCLEOTIDE SEQUENCE</scope>
    <source>
        <strain evidence="4">N12</strain>
    </source>
</reference>
<protein>
    <submittedName>
        <fullName evidence="4">DUF4974 domain-containing protein</fullName>
    </submittedName>
</protein>
<keyword evidence="1" id="KW-0472">Membrane</keyword>
<dbReference type="InterPro" id="IPR012373">
    <property type="entry name" value="Ferrdict_sens_TM"/>
</dbReference>
<proteinExistence type="predicted"/>
<keyword evidence="1" id="KW-0812">Transmembrane</keyword>
<comment type="caution">
    <text evidence="4">The sequence shown here is derived from an EMBL/GenBank/DDBJ whole genome shotgun (WGS) entry which is preliminary data.</text>
</comment>
<evidence type="ECO:0000259" key="3">
    <source>
        <dbReference type="Pfam" id="PF16344"/>
    </source>
</evidence>
<sequence>MKYTETEAEKILERLVASTRSPKGRFSAKESYKLLERRLPVRKTHLFRIRTFRTIAAAAAIALLCVMSWAAYEYVLPVGVQTVSTLADCRTIELPDGTQVTLNHFSSLTYPKRFRGTYRKVVLGGEGYFEVSKDKKHPFVVEAGEVNVQVLGTHFNIEAYTNNPDIKTTLFEGSVAVSIDGGSERLVLRPNESAIYNKVEKDLTLKTVENASEEIAWQKGAFIFNKLPLEEIARELSNSFGVEIDIDDAALRDYHLTARFDQEETLEDILSLLQTGRGFTFRPISKNKIIITKDSQ</sequence>
<dbReference type="PANTHER" id="PTHR30273:SF2">
    <property type="entry name" value="PROTEIN FECR"/>
    <property type="match status" value="1"/>
</dbReference>
<dbReference type="Gene3D" id="3.55.50.30">
    <property type="match status" value="1"/>
</dbReference>
<dbReference type="GO" id="GO:0016989">
    <property type="term" value="F:sigma factor antagonist activity"/>
    <property type="evidence" value="ECO:0007669"/>
    <property type="project" value="TreeGrafter"/>
</dbReference>
<dbReference type="FunFam" id="2.60.120.1440:FF:000001">
    <property type="entry name" value="Putative anti-sigma factor"/>
    <property type="match status" value="1"/>
</dbReference>
<dbReference type="PIRSF" id="PIRSF018266">
    <property type="entry name" value="FecR"/>
    <property type="match status" value="1"/>
</dbReference>
<organism evidence="4 5">
    <name type="scientific">Jilunia laotingensis</name>
    <dbReference type="NCBI Taxonomy" id="2763675"/>
    <lineage>
        <taxon>Bacteria</taxon>
        <taxon>Pseudomonadati</taxon>
        <taxon>Bacteroidota</taxon>
        <taxon>Bacteroidia</taxon>
        <taxon>Bacteroidales</taxon>
        <taxon>Bacteroidaceae</taxon>
        <taxon>Jilunia</taxon>
    </lineage>
</organism>
<dbReference type="AlphaFoldDB" id="A0A926IQA6"/>
<dbReference type="Pfam" id="PF04773">
    <property type="entry name" value="FecR"/>
    <property type="match status" value="1"/>
</dbReference>
<feature type="domain" description="Protein FecR C-terminal" evidence="3">
    <location>
        <begin position="222"/>
        <end position="291"/>
    </location>
</feature>
<dbReference type="EMBL" id="JACRTF010000001">
    <property type="protein sequence ID" value="MBC8593355.1"/>
    <property type="molecule type" value="Genomic_DNA"/>
</dbReference>
<dbReference type="InterPro" id="IPR032508">
    <property type="entry name" value="FecR_C"/>
</dbReference>
<evidence type="ECO:0000256" key="1">
    <source>
        <dbReference type="SAM" id="Phobius"/>
    </source>
</evidence>
<dbReference type="Pfam" id="PF16344">
    <property type="entry name" value="FecR_C"/>
    <property type="match status" value="1"/>
</dbReference>
<feature type="transmembrane region" description="Helical" evidence="1">
    <location>
        <begin position="52"/>
        <end position="72"/>
    </location>
</feature>
<dbReference type="Proteomes" id="UP000651085">
    <property type="component" value="Unassembled WGS sequence"/>
</dbReference>
<feature type="domain" description="FecR protein" evidence="2">
    <location>
        <begin position="88"/>
        <end position="175"/>
    </location>
</feature>
<evidence type="ECO:0000313" key="4">
    <source>
        <dbReference type="EMBL" id="MBC8593355.1"/>
    </source>
</evidence>
<accession>A0A926IQA6</accession>
<gene>
    <name evidence="4" type="ORF">H8744_08875</name>
</gene>
<evidence type="ECO:0000313" key="5">
    <source>
        <dbReference type="Proteomes" id="UP000651085"/>
    </source>
</evidence>
<dbReference type="Gene3D" id="2.60.120.1440">
    <property type="match status" value="1"/>
</dbReference>
<keyword evidence="5" id="KW-1185">Reference proteome</keyword>
<dbReference type="InterPro" id="IPR006860">
    <property type="entry name" value="FecR"/>
</dbReference>
<keyword evidence="1" id="KW-1133">Transmembrane helix</keyword>
<dbReference type="RefSeq" id="WP_262434498.1">
    <property type="nucleotide sequence ID" value="NZ_JACRTF010000001.1"/>
</dbReference>
<evidence type="ECO:0000259" key="2">
    <source>
        <dbReference type="Pfam" id="PF04773"/>
    </source>
</evidence>
<name>A0A926IQA6_9BACT</name>
<dbReference type="PANTHER" id="PTHR30273">
    <property type="entry name" value="PERIPLASMIC SIGNAL SENSOR AND SIGMA FACTOR ACTIVATOR FECR-RELATED"/>
    <property type="match status" value="1"/>
</dbReference>